<gene>
    <name evidence="1" type="ORF">DY130_04095</name>
</gene>
<dbReference type="GeneID" id="58108436"/>
<dbReference type="RefSeq" id="WP_140934483.1">
    <property type="nucleotide sequence ID" value="NZ_QUBF01000003.1"/>
</dbReference>
<evidence type="ECO:0000313" key="2">
    <source>
        <dbReference type="Proteomes" id="UP000784700"/>
    </source>
</evidence>
<proteinExistence type="predicted"/>
<dbReference type="Proteomes" id="UP000784700">
    <property type="component" value="Unassembled WGS sequence"/>
</dbReference>
<organism evidence="1 2">
    <name type="scientific">Apilactobacillus micheneri</name>
    <dbReference type="NCBI Taxonomy" id="1899430"/>
    <lineage>
        <taxon>Bacteria</taxon>
        <taxon>Bacillati</taxon>
        <taxon>Bacillota</taxon>
        <taxon>Bacilli</taxon>
        <taxon>Lactobacillales</taxon>
        <taxon>Lactobacillaceae</taxon>
        <taxon>Apilactobacillus</taxon>
    </lineage>
</organism>
<dbReference type="EMBL" id="QUBG01000003">
    <property type="protein sequence ID" value="TPR44229.1"/>
    <property type="molecule type" value="Genomic_DNA"/>
</dbReference>
<reference evidence="1" key="1">
    <citation type="submission" date="2018-08" db="EMBL/GenBank/DDBJ databases">
        <title>Comparative genomics of wild bee and flower associated Lactobacillus reveals potential adaptation to the bee host.</title>
        <authorList>
            <person name="Vuong H.Q."/>
            <person name="Mcfrederick Q.S."/>
        </authorList>
    </citation>
    <scope>NUCLEOTIDE SEQUENCE</scope>
    <source>
        <strain evidence="1">HV_63</strain>
    </source>
</reference>
<name>A0A9Q8MUB9_9LACO</name>
<sequence length="85" mass="9916">MKDEENRFELRLILTAGMNAGVRKTVFNIQGLEFNDQLSREEALSYFLKEQDFIIATERKGVKSKEYKKVLISVRNILSAEFIDE</sequence>
<evidence type="ECO:0000313" key="1">
    <source>
        <dbReference type="EMBL" id="TPR44229.1"/>
    </source>
</evidence>
<dbReference type="AlphaFoldDB" id="A0A9Q8MUB9"/>
<protein>
    <submittedName>
        <fullName evidence="1">Uncharacterized protein</fullName>
    </submittedName>
</protein>
<comment type="caution">
    <text evidence="1">The sequence shown here is derived from an EMBL/GenBank/DDBJ whole genome shotgun (WGS) entry which is preliminary data.</text>
</comment>
<accession>A0A9Q8MUB9</accession>